<evidence type="ECO:0000256" key="7">
    <source>
        <dbReference type="RuleBase" id="RU369079"/>
    </source>
</evidence>
<evidence type="ECO:0000313" key="9">
    <source>
        <dbReference type="EMBL" id="GLQ25257.1"/>
    </source>
</evidence>
<protein>
    <recommendedName>
        <fullName evidence="7">TRAP transporter small permease protein</fullName>
    </recommendedName>
</protein>
<sequence length="193" mass="21110">MHRAVHSLARLTALAGGLVLIALIVLTSLSIVGRAINKFLHNDFFSQSFTGPAQWLLDLGVGEINGSYEVLEAGVAFAIFSFLPLCQFYGAHATVDVFTSMLSRGVNRWIAAFWEVVLAATIILVIWRLYEGMLRYLGNGETTLFLQFPVWWAYAASFAAGVVACIVAVYCAVVRIVEALGNRNILPSENGEH</sequence>
<evidence type="ECO:0000313" key="10">
    <source>
        <dbReference type="Proteomes" id="UP001161388"/>
    </source>
</evidence>
<feature type="transmembrane region" description="Helical" evidence="7">
    <location>
        <begin position="110"/>
        <end position="130"/>
    </location>
</feature>
<keyword evidence="7" id="KW-0997">Cell inner membrane</keyword>
<reference evidence="9" key="1">
    <citation type="journal article" date="2014" name="Int. J. Syst. Evol. Microbiol.">
        <title>Complete genome of a new Firmicutes species belonging to the dominant human colonic microbiota ('Ruminococcus bicirculans') reveals two chromosomes and a selective capacity to utilize plant glucans.</title>
        <authorList>
            <consortium name="NISC Comparative Sequencing Program"/>
            <person name="Wegmann U."/>
            <person name="Louis P."/>
            <person name="Goesmann A."/>
            <person name="Henrissat B."/>
            <person name="Duncan S.H."/>
            <person name="Flint H.J."/>
        </authorList>
    </citation>
    <scope>NUCLEOTIDE SEQUENCE</scope>
    <source>
        <strain evidence="9">NBRC 109915</strain>
    </source>
</reference>
<comment type="subunit">
    <text evidence="7">The complex comprises the extracytoplasmic solute receptor protein and the two transmembrane proteins.</text>
</comment>
<feature type="domain" description="Tripartite ATP-independent periplasmic transporters DctQ component" evidence="8">
    <location>
        <begin position="65"/>
        <end position="176"/>
    </location>
</feature>
<comment type="function">
    <text evidence="7">Part of the tripartite ATP-independent periplasmic (TRAP) transport system.</text>
</comment>
<keyword evidence="6 7" id="KW-0472">Membrane</keyword>
<comment type="similarity">
    <text evidence="7">Belongs to the TRAP transporter small permease family.</text>
</comment>
<evidence type="ECO:0000256" key="6">
    <source>
        <dbReference type="ARBA" id="ARBA00023136"/>
    </source>
</evidence>
<evidence type="ECO:0000259" key="8">
    <source>
        <dbReference type="Pfam" id="PF04290"/>
    </source>
</evidence>
<evidence type="ECO:0000256" key="3">
    <source>
        <dbReference type="ARBA" id="ARBA00022475"/>
    </source>
</evidence>
<reference evidence="9" key="2">
    <citation type="submission" date="2023-01" db="EMBL/GenBank/DDBJ databases">
        <title>Draft genome sequence of Sulfitobacter pacificus strain NBRC 109915.</title>
        <authorList>
            <person name="Sun Q."/>
            <person name="Mori K."/>
        </authorList>
    </citation>
    <scope>NUCLEOTIDE SEQUENCE</scope>
    <source>
        <strain evidence="9">NBRC 109915</strain>
    </source>
</reference>
<dbReference type="Proteomes" id="UP001161388">
    <property type="component" value="Unassembled WGS sequence"/>
</dbReference>
<feature type="transmembrane region" description="Helical" evidence="7">
    <location>
        <begin position="12"/>
        <end position="36"/>
    </location>
</feature>
<evidence type="ECO:0000256" key="4">
    <source>
        <dbReference type="ARBA" id="ARBA00022692"/>
    </source>
</evidence>
<keyword evidence="3" id="KW-1003">Cell membrane</keyword>
<feature type="transmembrane region" description="Helical" evidence="7">
    <location>
        <begin position="150"/>
        <end position="173"/>
    </location>
</feature>
<comment type="caution">
    <text evidence="9">The sequence shown here is derived from an EMBL/GenBank/DDBJ whole genome shotgun (WGS) entry which is preliminary data.</text>
</comment>
<evidence type="ECO:0000256" key="5">
    <source>
        <dbReference type="ARBA" id="ARBA00022989"/>
    </source>
</evidence>
<evidence type="ECO:0000256" key="2">
    <source>
        <dbReference type="ARBA" id="ARBA00022448"/>
    </source>
</evidence>
<evidence type="ECO:0000256" key="1">
    <source>
        <dbReference type="ARBA" id="ARBA00004651"/>
    </source>
</evidence>
<keyword evidence="10" id="KW-1185">Reference proteome</keyword>
<keyword evidence="4 7" id="KW-0812">Transmembrane</keyword>
<gene>
    <name evidence="9" type="ORF">GCM10007927_00600</name>
</gene>
<comment type="subcellular location">
    <subcellularLocation>
        <location evidence="7">Cell inner membrane</location>
        <topology evidence="7">Multi-pass membrane protein</topology>
    </subcellularLocation>
    <subcellularLocation>
        <location evidence="1">Cell membrane</location>
        <topology evidence="1">Multi-pass membrane protein</topology>
    </subcellularLocation>
</comment>
<dbReference type="EMBL" id="BSNL01000001">
    <property type="protein sequence ID" value="GLQ25257.1"/>
    <property type="molecule type" value="Genomic_DNA"/>
</dbReference>
<keyword evidence="2 7" id="KW-0813">Transport</keyword>
<feature type="transmembrane region" description="Helical" evidence="7">
    <location>
        <begin position="75"/>
        <end position="98"/>
    </location>
</feature>
<keyword evidence="5 7" id="KW-1133">Transmembrane helix</keyword>
<dbReference type="RefSeq" id="WP_284369418.1">
    <property type="nucleotide sequence ID" value="NZ_BSNL01000001.1"/>
</dbReference>
<dbReference type="InterPro" id="IPR055348">
    <property type="entry name" value="DctQ"/>
</dbReference>
<dbReference type="Pfam" id="PF04290">
    <property type="entry name" value="DctQ"/>
    <property type="match status" value="1"/>
</dbReference>
<proteinExistence type="inferred from homology"/>
<name>A0ABQ5VDS4_9RHOB</name>
<accession>A0ABQ5VDS4</accession>
<organism evidence="9 10">
    <name type="scientific">Sulfitobacter pacificus</name>
    <dbReference type="NCBI Taxonomy" id="1499314"/>
    <lineage>
        <taxon>Bacteria</taxon>
        <taxon>Pseudomonadati</taxon>
        <taxon>Pseudomonadota</taxon>
        <taxon>Alphaproteobacteria</taxon>
        <taxon>Rhodobacterales</taxon>
        <taxon>Roseobacteraceae</taxon>
        <taxon>Sulfitobacter</taxon>
    </lineage>
</organism>